<dbReference type="PROSITE" id="PS50977">
    <property type="entry name" value="HTH_TETR_2"/>
    <property type="match status" value="1"/>
</dbReference>
<dbReference type="PANTHER" id="PTHR30055">
    <property type="entry name" value="HTH-TYPE TRANSCRIPTIONAL REGULATOR RUTR"/>
    <property type="match status" value="1"/>
</dbReference>
<evidence type="ECO:0000256" key="4">
    <source>
        <dbReference type="PROSITE-ProRule" id="PRU00335"/>
    </source>
</evidence>
<organism evidence="6 7">
    <name type="scientific">Asanoa iriomotensis</name>
    <dbReference type="NCBI Taxonomy" id="234613"/>
    <lineage>
        <taxon>Bacteria</taxon>
        <taxon>Bacillati</taxon>
        <taxon>Actinomycetota</taxon>
        <taxon>Actinomycetes</taxon>
        <taxon>Micromonosporales</taxon>
        <taxon>Micromonosporaceae</taxon>
        <taxon>Asanoa</taxon>
    </lineage>
</organism>
<feature type="domain" description="HTH tetR-type" evidence="5">
    <location>
        <begin position="12"/>
        <end position="71"/>
    </location>
</feature>
<evidence type="ECO:0000259" key="5">
    <source>
        <dbReference type="PROSITE" id="PS50977"/>
    </source>
</evidence>
<dbReference type="InterPro" id="IPR036271">
    <property type="entry name" value="Tet_transcr_reg_TetR-rel_C_sf"/>
</dbReference>
<sequence length="187" mass="20884">MTTERPLRADARRNRERVMAAARETFAEHGEKTTLDEIARRAGVGPGTLYRHFPDRETLLATVYRADIEVLAERGRALAEEYPPGEAFARWLRLQFDHIKAKRGVGTAVKRMLGTGSPTMLECKALMRDAAGDLLERAQETGEIRKDVDPDDVLRLVHGVVLATETVPEMADRLLGFVLDGLRPPQP</sequence>
<dbReference type="InterPro" id="IPR050109">
    <property type="entry name" value="HTH-type_TetR-like_transc_reg"/>
</dbReference>
<keyword evidence="2 4" id="KW-0238">DNA-binding</keyword>
<keyword evidence="3" id="KW-0804">Transcription</keyword>
<evidence type="ECO:0000313" key="7">
    <source>
        <dbReference type="Proteomes" id="UP000624325"/>
    </source>
</evidence>
<keyword evidence="7" id="KW-1185">Reference proteome</keyword>
<name>A0ABQ4CBM0_9ACTN</name>
<dbReference type="Gene3D" id="1.10.357.10">
    <property type="entry name" value="Tetracycline Repressor, domain 2"/>
    <property type="match status" value="1"/>
</dbReference>
<evidence type="ECO:0000256" key="1">
    <source>
        <dbReference type="ARBA" id="ARBA00023015"/>
    </source>
</evidence>
<dbReference type="InterPro" id="IPR049445">
    <property type="entry name" value="TetR_SbtR-like_C"/>
</dbReference>
<dbReference type="PANTHER" id="PTHR30055:SF234">
    <property type="entry name" value="HTH-TYPE TRANSCRIPTIONAL REGULATOR BETI"/>
    <property type="match status" value="1"/>
</dbReference>
<dbReference type="EMBL" id="BONC01000061">
    <property type="protein sequence ID" value="GIF60170.1"/>
    <property type="molecule type" value="Genomic_DNA"/>
</dbReference>
<dbReference type="Pfam" id="PF21597">
    <property type="entry name" value="TetR_C_43"/>
    <property type="match status" value="1"/>
</dbReference>
<comment type="caution">
    <text evidence="6">The sequence shown here is derived from an EMBL/GenBank/DDBJ whole genome shotgun (WGS) entry which is preliminary data.</text>
</comment>
<feature type="DNA-binding region" description="H-T-H motif" evidence="4">
    <location>
        <begin position="34"/>
        <end position="53"/>
    </location>
</feature>
<proteinExistence type="predicted"/>
<dbReference type="SUPFAM" id="SSF48498">
    <property type="entry name" value="Tetracyclin repressor-like, C-terminal domain"/>
    <property type="match status" value="1"/>
</dbReference>
<dbReference type="Proteomes" id="UP000624325">
    <property type="component" value="Unassembled WGS sequence"/>
</dbReference>
<evidence type="ECO:0000256" key="2">
    <source>
        <dbReference type="ARBA" id="ARBA00023125"/>
    </source>
</evidence>
<evidence type="ECO:0000313" key="6">
    <source>
        <dbReference type="EMBL" id="GIF60170.1"/>
    </source>
</evidence>
<evidence type="ECO:0000256" key="3">
    <source>
        <dbReference type="ARBA" id="ARBA00023163"/>
    </source>
</evidence>
<gene>
    <name evidence="6" type="ORF">Air01nite_62650</name>
</gene>
<protein>
    <submittedName>
        <fullName evidence="6">TetR family transcriptional regulator</fullName>
    </submittedName>
</protein>
<dbReference type="SUPFAM" id="SSF46689">
    <property type="entry name" value="Homeodomain-like"/>
    <property type="match status" value="1"/>
</dbReference>
<dbReference type="InterPro" id="IPR001647">
    <property type="entry name" value="HTH_TetR"/>
</dbReference>
<keyword evidence="1" id="KW-0805">Transcription regulation</keyword>
<dbReference type="RefSeq" id="WP_203706988.1">
    <property type="nucleotide sequence ID" value="NZ_BAAALU010000003.1"/>
</dbReference>
<reference evidence="6 7" key="1">
    <citation type="submission" date="2021-01" db="EMBL/GenBank/DDBJ databases">
        <title>Whole genome shotgun sequence of Asanoa iriomotensis NBRC 100142.</title>
        <authorList>
            <person name="Komaki H."/>
            <person name="Tamura T."/>
        </authorList>
    </citation>
    <scope>NUCLEOTIDE SEQUENCE [LARGE SCALE GENOMIC DNA]</scope>
    <source>
        <strain evidence="6 7">NBRC 100142</strain>
    </source>
</reference>
<dbReference type="Pfam" id="PF00440">
    <property type="entry name" value="TetR_N"/>
    <property type="match status" value="1"/>
</dbReference>
<dbReference type="InterPro" id="IPR009057">
    <property type="entry name" value="Homeodomain-like_sf"/>
</dbReference>
<dbReference type="PRINTS" id="PR00455">
    <property type="entry name" value="HTHTETR"/>
</dbReference>
<accession>A0ABQ4CBM0</accession>